<dbReference type="EMBL" id="ML975162">
    <property type="protein sequence ID" value="KAF1811254.1"/>
    <property type="molecule type" value="Genomic_DNA"/>
</dbReference>
<dbReference type="RefSeq" id="XP_033532885.1">
    <property type="nucleotide sequence ID" value="XM_033683155.1"/>
</dbReference>
<dbReference type="GO" id="GO:0012505">
    <property type="term" value="C:endomembrane system"/>
    <property type="evidence" value="ECO:0007669"/>
    <property type="project" value="UniProtKB-SubCell"/>
</dbReference>
<comment type="subcellular location">
    <subcellularLocation>
        <location evidence="1">Endomembrane system</location>
        <topology evidence="1">Multi-pass membrane protein</topology>
    </subcellularLocation>
</comment>
<feature type="transmembrane region" description="Helical" evidence="8">
    <location>
        <begin position="145"/>
        <end position="167"/>
    </location>
</feature>
<gene>
    <name evidence="9 11" type="ORF">P152DRAFT_67126</name>
</gene>
<dbReference type="GO" id="GO:0015854">
    <property type="term" value="P:guanine transport"/>
    <property type="evidence" value="ECO:0007669"/>
    <property type="project" value="TreeGrafter"/>
</dbReference>
<feature type="transmembrane region" description="Helical" evidence="8">
    <location>
        <begin position="428"/>
        <end position="445"/>
    </location>
</feature>
<dbReference type="OrthoDB" id="431212at2759"/>
<dbReference type="InterPro" id="IPR006043">
    <property type="entry name" value="NCS2"/>
</dbReference>
<dbReference type="InterPro" id="IPR045018">
    <property type="entry name" value="Azg-like"/>
</dbReference>
<organism evidence="9">
    <name type="scientific">Eremomyces bilateralis CBS 781.70</name>
    <dbReference type="NCBI Taxonomy" id="1392243"/>
    <lineage>
        <taxon>Eukaryota</taxon>
        <taxon>Fungi</taxon>
        <taxon>Dikarya</taxon>
        <taxon>Ascomycota</taxon>
        <taxon>Pezizomycotina</taxon>
        <taxon>Dothideomycetes</taxon>
        <taxon>Dothideomycetes incertae sedis</taxon>
        <taxon>Eremomycetales</taxon>
        <taxon>Eremomycetaceae</taxon>
        <taxon>Eremomyces</taxon>
    </lineage>
</organism>
<evidence type="ECO:0000256" key="5">
    <source>
        <dbReference type="ARBA" id="ARBA00022989"/>
    </source>
</evidence>
<keyword evidence="4 8" id="KW-0812">Transmembrane</keyword>
<evidence type="ECO:0000256" key="3">
    <source>
        <dbReference type="ARBA" id="ARBA00022448"/>
    </source>
</evidence>
<dbReference type="GeneID" id="54423725"/>
<dbReference type="PANTHER" id="PTHR43337">
    <property type="entry name" value="XANTHINE/URACIL PERMEASE C887.17-RELATED"/>
    <property type="match status" value="1"/>
</dbReference>
<evidence type="ECO:0000256" key="4">
    <source>
        <dbReference type="ARBA" id="ARBA00022692"/>
    </source>
</evidence>
<evidence type="ECO:0000256" key="2">
    <source>
        <dbReference type="ARBA" id="ARBA00005697"/>
    </source>
</evidence>
<evidence type="ECO:0000256" key="1">
    <source>
        <dbReference type="ARBA" id="ARBA00004127"/>
    </source>
</evidence>
<feature type="compositionally biased region" description="Basic and acidic residues" evidence="7">
    <location>
        <begin position="564"/>
        <end position="579"/>
    </location>
</feature>
<evidence type="ECO:0008006" key="12">
    <source>
        <dbReference type="Google" id="ProtNLM"/>
    </source>
</evidence>
<dbReference type="GO" id="GO:0005886">
    <property type="term" value="C:plasma membrane"/>
    <property type="evidence" value="ECO:0007669"/>
    <property type="project" value="TreeGrafter"/>
</dbReference>
<evidence type="ECO:0000256" key="8">
    <source>
        <dbReference type="SAM" id="Phobius"/>
    </source>
</evidence>
<feature type="transmembrane region" description="Helical" evidence="8">
    <location>
        <begin position="403"/>
        <end position="422"/>
    </location>
</feature>
<dbReference type="Proteomes" id="UP000504638">
    <property type="component" value="Unplaced"/>
</dbReference>
<dbReference type="GO" id="GO:0005345">
    <property type="term" value="F:purine nucleobase transmembrane transporter activity"/>
    <property type="evidence" value="ECO:0007669"/>
    <property type="project" value="TreeGrafter"/>
</dbReference>
<feature type="transmembrane region" description="Helical" evidence="8">
    <location>
        <begin position="179"/>
        <end position="205"/>
    </location>
</feature>
<keyword evidence="5 8" id="KW-1133">Transmembrane helix</keyword>
<dbReference type="PANTHER" id="PTHR43337:SF1">
    <property type="entry name" value="XANTHINE_URACIL PERMEASE C887.17-RELATED"/>
    <property type="match status" value="1"/>
</dbReference>
<feature type="region of interest" description="Disordered" evidence="7">
    <location>
        <begin position="553"/>
        <end position="579"/>
    </location>
</feature>
<keyword evidence="6 8" id="KW-0472">Membrane</keyword>
<proteinExistence type="inferred from homology"/>
<feature type="transmembrane region" description="Helical" evidence="8">
    <location>
        <begin position="95"/>
        <end position="113"/>
    </location>
</feature>
<evidence type="ECO:0000256" key="7">
    <source>
        <dbReference type="SAM" id="MobiDB-lite"/>
    </source>
</evidence>
<evidence type="ECO:0000313" key="11">
    <source>
        <dbReference type="RefSeq" id="XP_033532885.1"/>
    </source>
</evidence>
<evidence type="ECO:0000256" key="6">
    <source>
        <dbReference type="ARBA" id="ARBA00023136"/>
    </source>
</evidence>
<dbReference type="AlphaFoldDB" id="A0A6G1FZM9"/>
<dbReference type="GO" id="GO:0015853">
    <property type="term" value="P:adenine transport"/>
    <property type="evidence" value="ECO:0007669"/>
    <property type="project" value="TreeGrafter"/>
</dbReference>
<reference evidence="11" key="2">
    <citation type="submission" date="2020-04" db="EMBL/GenBank/DDBJ databases">
        <authorList>
            <consortium name="NCBI Genome Project"/>
        </authorList>
    </citation>
    <scope>NUCLEOTIDE SEQUENCE</scope>
    <source>
        <strain evidence="11">CBS 781.70</strain>
    </source>
</reference>
<comment type="similarity">
    <text evidence="2">Belongs to the nucleobase:cation symporter-2 (NCS2) (TC 2.A.40) family. Azg-like subfamily.</text>
</comment>
<dbReference type="Pfam" id="PF00860">
    <property type="entry name" value="Xan_ur_permease"/>
    <property type="match status" value="2"/>
</dbReference>
<feature type="transmembrane region" description="Helical" evidence="8">
    <location>
        <begin position="452"/>
        <end position="470"/>
    </location>
</feature>
<protein>
    <recommendedName>
        <fullName evidence="12">Xanthine/uracil permease family protein-like protein</fullName>
    </recommendedName>
</protein>
<reference evidence="11" key="3">
    <citation type="submission" date="2025-04" db="UniProtKB">
        <authorList>
            <consortium name="RefSeq"/>
        </authorList>
    </citation>
    <scope>IDENTIFICATION</scope>
    <source>
        <strain evidence="11">CBS 781.70</strain>
    </source>
</reference>
<evidence type="ECO:0000313" key="10">
    <source>
        <dbReference type="Proteomes" id="UP000504638"/>
    </source>
</evidence>
<accession>A0A6G1FZM9</accession>
<evidence type="ECO:0000313" key="9">
    <source>
        <dbReference type="EMBL" id="KAF1811254.1"/>
    </source>
</evidence>
<name>A0A6G1FZM9_9PEZI</name>
<reference evidence="9 11" key="1">
    <citation type="submission" date="2020-01" db="EMBL/GenBank/DDBJ databases">
        <authorList>
            <consortium name="DOE Joint Genome Institute"/>
            <person name="Haridas S."/>
            <person name="Albert R."/>
            <person name="Binder M."/>
            <person name="Bloem J."/>
            <person name="Labutti K."/>
            <person name="Salamov A."/>
            <person name="Andreopoulos B."/>
            <person name="Baker S.E."/>
            <person name="Barry K."/>
            <person name="Bills G."/>
            <person name="Bluhm B.H."/>
            <person name="Cannon C."/>
            <person name="Castanera R."/>
            <person name="Culley D.E."/>
            <person name="Daum C."/>
            <person name="Ezra D."/>
            <person name="Gonzalez J.B."/>
            <person name="Henrissat B."/>
            <person name="Kuo A."/>
            <person name="Liang C."/>
            <person name="Lipzen A."/>
            <person name="Lutzoni F."/>
            <person name="Magnuson J."/>
            <person name="Mondo S."/>
            <person name="Nolan M."/>
            <person name="Ohm R."/>
            <person name="Pangilinan J."/>
            <person name="Park H.-J."/>
            <person name="Ramirez L."/>
            <person name="Alfaro M."/>
            <person name="Sun H."/>
            <person name="Tritt A."/>
            <person name="Yoshinaga Y."/>
            <person name="Zwiers L.-H."/>
            <person name="Turgeon B.G."/>
            <person name="Goodwin S.B."/>
            <person name="Spatafora J.W."/>
            <person name="Crous P.W."/>
            <person name="Grigoriev I.V."/>
        </authorList>
    </citation>
    <scope>NUCLEOTIDE SEQUENCE</scope>
    <source>
        <strain evidence="9 11">CBS 781.70</strain>
    </source>
</reference>
<feature type="transmembrane region" description="Helical" evidence="8">
    <location>
        <begin position="240"/>
        <end position="259"/>
    </location>
</feature>
<sequence>MGWVHNTNLRVARSPVGRYFRLENSGHPKERKGSYFFTELRAGLATFFAMAYIISVNSNIVSQSGGTCVCSPDSPDLCDSDPEYMLCVQEINRDIVTATAAIAALTSFMMGLLANMPIALAPGMGLNAYFAYTVVGYHGSGLVPYRIALTAVFVEGFVFVGLTLIGMRQWLARAIPHSIKLATGVGIGLYLTLIGLTYSAGIGAITGYNATPIELAGCRPEVKDEDGFCPSYDKMRNPTMWIGIFCGGILTVLLMTYRVKGAIILGILLVSIISWPRPTSVTYFPHTVLGDNMFDFFKKVVTFHPIGKTLNVLDFDIAGHGGQFGLAFITFLYVDILDCTGTMYSMARFCGAIDERTQDFENSAIAYTVDAFGISIGALFGSPPCTAYIESGAGISEGGATGLTAMFTGICFFISIFFAPIFASIPPWATGCTLVIVGSLMAKAAADINWRYYGDAIPAFITIAIMPFTYSIAYGLIGGIMSYIIINGTVWIIEKASFGRIVPPNKHEKDPWTWKIPGGFFPPWISRVARGKKDFWREDVEEHIRVVPIEADKASENSNSEATRTVELESKGVEVEKKG</sequence>
<keyword evidence="3" id="KW-0813">Transport</keyword>
<keyword evidence="10" id="KW-1185">Reference proteome</keyword>